<evidence type="ECO:0000256" key="5">
    <source>
        <dbReference type="ARBA" id="ARBA00023136"/>
    </source>
</evidence>
<dbReference type="Pfam" id="PF01545">
    <property type="entry name" value="Cation_efflux"/>
    <property type="match status" value="1"/>
</dbReference>
<name>A0AAV1S1L4_9ROSI</name>
<evidence type="ECO:0000259" key="7">
    <source>
        <dbReference type="Pfam" id="PF01545"/>
    </source>
</evidence>
<feature type="transmembrane region" description="Helical" evidence="6">
    <location>
        <begin position="133"/>
        <end position="153"/>
    </location>
</feature>
<organism evidence="8 9">
    <name type="scientific">Dovyalis caffra</name>
    <dbReference type="NCBI Taxonomy" id="77055"/>
    <lineage>
        <taxon>Eukaryota</taxon>
        <taxon>Viridiplantae</taxon>
        <taxon>Streptophyta</taxon>
        <taxon>Embryophyta</taxon>
        <taxon>Tracheophyta</taxon>
        <taxon>Spermatophyta</taxon>
        <taxon>Magnoliopsida</taxon>
        <taxon>eudicotyledons</taxon>
        <taxon>Gunneridae</taxon>
        <taxon>Pentapetalae</taxon>
        <taxon>rosids</taxon>
        <taxon>fabids</taxon>
        <taxon>Malpighiales</taxon>
        <taxon>Salicaceae</taxon>
        <taxon>Flacourtieae</taxon>
        <taxon>Dovyalis</taxon>
    </lineage>
</organism>
<evidence type="ECO:0000256" key="4">
    <source>
        <dbReference type="ARBA" id="ARBA00022989"/>
    </source>
</evidence>
<evidence type="ECO:0000256" key="3">
    <source>
        <dbReference type="ARBA" id="ARBA00022692"/>
    </source>
</evidence>
<feature type="transmembrane region" description="Helical" evidence="6">
    <location>
        <begin position="249"/>
        <end position="271"/>
    </location>
</feature>
<feature type="transmembrane region" description="Helical" evidence="6">
    <location>
        <begin position="277"/>
        <end position="297"/>
    </location>
</feature>
<dbReference type="InterPro" id="IPR045316">
    <property type="entry name" value="Msc2-like"/>
</dbReference>
<feature type="domain" description="Cation efflux protein transmembrane" evidence="7">
    <location>
        <begin position="107"/>
        <end position="305"/>
    </location>
</feature>
<feature type="transmembrane region" description="Helical" evidence="6">
    <location>
        <begin position="107"/>
        <end position="127"/>
    </location>
</feature>
<evidence type="ECO:0000256" key="6">
    <source>
        <dbReference type="SAM" id="Phobius"/>
    </source>
</evidence>
<feature type="transmembrane region" description="Helical" evidence="6">
    <location>
        <begin position="174"/>
        <end position="196"/>
    </location>
</feature>
<evidence type="ECO:0000313" key="9">
    <source>
        <dbReference type="Proteomes" id="UP001314170"/>
    </source>
</evidence>
<dbReference type="GO" id="GO:0005385">
    <property type="term" value="F:zinc ion transmembrane transporter activity"/>
    <property type="evidence" value="ECO:0007669"/>
    <property type="project" value="InterPro"/>
</dbReference>
<protein>
    <recommendedName>
        <fullName evidence="7">Cation efflux protein transmembrane domain-containing protein</fullName>
    </recommendedName>
</protein>
<dbReference type="InterPro" id="IPR027469">
    <property type="entry name" value="Cation_efflux_TMD_sf"/>
</dbReference>
<evidence type="ECO:0000256" key="2">
    <source>
        <dbReference type="ARBA" id="ARBA00022448"/>
    </source>
</evidence>
<keyword evidence="3 6" id="KW-0812">Transmembrane</keyword>
<evidence type="ECO:0000256" key="1">
    <source>
        <dbReference type="ARBA" id="ARBA00004141"/>
    </source>
</evidence>
<comment type="caution">
    <text evidence="8">The sequence shown here is derived from an EMBL/GenBank/DDBJ whole genome shotgun (WGS) entry which is preliminary data.</text>
</comment>
<dbReference type="AlphaFoldDB" id="A0AAV1S1L4"/>
<reference evidence="8 9" key="1">
    <citation type="submission" date="2024-01" db="EMBL/GenBank/DDBJ databases">
        <authorList>
            <person name="Waweru B."/>
        </authorList>
    </citation>
    <scope>NUCLEOTIDE SEQUENCE [LARGE SCALE GENOMIC DNA]</scope>
</reference>
<feature type="transmembrane region" description="Helical" evidence="6">
    <location>
        <begin position="208"/>
        <end position="228"/>
    </location>
</feature>
<accession>A0AAV1S1L4</accession>
<dbReference type="PANTHER" id="PTHR45755:SF3">
    <property type="entry name" value="METAL TOLERANCE PROTEIN C2"/>
    <property type="match status" value="1"/>
</dbReference>
<comment type="subcellular location">
    <subcellularLocation>
        <location evidence="1">Membrane</location>
        <topology evidence="1">Multi-pass membrane protein</topology>
    </subcellularLocation>
</comment>
<dbReference type="EMBL" id="CAWUPB010001160">
    <property type="protein sequence ID" value="CAK7342330.1"/>
    <property type="molecule type" value="Genomic_DNA"/>
</dbReference>
<dbReference type="PANTHER" id="PTHR45755">
    <property type="match status" value="1"/>
</dbReference>
<keyword evidence="2" id="KW-0813">Transport</keyword>
<dbReference type="FunFam" id="1.20.1510.10:FF:000019">
    <property type="entry name" value="Metal tolerance protein C2"/>
    <property type="match status" value="1"/>
</dbReference>
<keyword evidence="5 6" id="KW-0472">Membrane</keyword>
<dbReference type="Gene3D" id="1.20.1510.10">
    <property type="entry name" value="Cation efflux protein transmembrane domain"/>
    <property type="match status" value="1"/>
</dbReference>
<dbReference type="NCBIfam" id="TIGR01297">
    <property type="entry name" value="CDF"/>
    <property type="match status" value="1"/>
</dbReference>
<proteinExistence type="predicted"/>
<keyword evidence="9" id="KW-1185">Reference proteome</keyword>
<dbReference type="GO" id="GO:0006882">
    <property type="term" value="P:intracellular zinc ion homeostasis"/>
    <property type="evidence" value="ECO:0007669"/>
    <property type="project" value="InterPro"/>
</dbReference>
<gene>
    <name evidence="8" type="ORF">DCAF_LOCUS16738</name>
</gene>
<dbReference type="InterPro" id="IPR002524">
    <property type="entry name" value="Cation_efflux"/>
</dbReference>
<sequence length="386" mass="43172">METPRNPDKVDFGLGTSDRRHAYWRQSSFHKQSREPKTPISIITNEATKPLLARTVSSIDIPPDVQYSFDDSNDTISEDPKRKLSDLDSVLSMFRVIRSGNRQMRRLFLMISLNVAYSTVELAIGLFTGRVGLVSDAFHLTFGCGLLTFSLFAMAASRRKSDHAYTYGYKRLEVLAAFTNALFLLFMSFSLAVEALHAFIQDESEHKHYLIVSAVTNLLVNLIGVWFFRNYARINIVYRKAEDMNFHSVCLHVIADSIRSAGLILASWFLSLGVDNAEVICLGIVSAAVLMLVLPLFKATGGILLQMAPPSIPPSALSKCLRQVIAREDVTEVSEARFWELVPGHVVGSISLQVKEGVDDHLILQYVHGLYHDLGIQDLTVQTNYD</sequence>
<dbReference type="InterPro" id="IPR058533">
    <property type="entry name" value="Cation_efflux_TM"/>
</dbReference>
<dbReference type="GO" id="GO:0016020">
    <property type="term" value="C:membrane"/>
    <property type="evidence" value="ECO:0007669"/>
    <property type="project" value="UniProtKB-SubCell"/>
</dbReference>
<dbReference type="Proteomes" id="UP001314170">
    <property type="component" value="Unassembled WGS sequence"/>
</dbReference>
<dbReference type="SUPFAM" id="SSF161111">
    <property type="entry name" value="Cation efflux protein transmembrane domain-like"/>
    <property type="match status" value="1"/>
</dbReference>
<dbReference type="GO" id="GO:0005794">
    <property type="term" value="C:Golgi apparatus"/>
    <property type="evidence" value="ECO:0007669"/>
    <property type="project" value="TreeGrafter"/>
</dbReference>
<keyword evidence="4 6" id="KW-1133">Transmembrane helix</keyword>
<evidence type="ECO:0000313" key="8">
    <source>
        <dbReference type="EMBL" id="CAK7342330.1"/>
    </source>
</evidence>